<dbReference type="Proteomes" id="UP001499841">
    <property type="component" value="Unassembled WGS sequence"/>
</dbReference>
<proteinExistence type="predicted"/>
<evidence type="ECO:0000313" key="3">
    <source>
        <dbReference type="EMBL" id="GAA4286538.1"/>
    </source>
</evidence>
<evidence type="ECO:0000256" key="1">
    <source>
        <dbReference type="SAM" id="MobiDB-lite"/>
    </source>
</evidence>
<dbReference type="RefSeq" id="WP_345038133.1">
    <property type="nucleotide sequence ID" value="NZ_BAABBA010000003.1"/>
</dbReference>
<dbReference type="Gene3D" id="3.30.420.10">
    <property type="entry name" value="Ribonuclease H-like superfamily/Ribonuclease H"/>
    <property type="match status" value="1"/>
</dbReference>
<evidence type="ECO:0000313" key="4">
    <source>
        <dbReference type="Proteomes" id="UP001499841"/>
    </source>
</evidence>
<dbReference type="SUPFAM" id="SSF53098">
    <property type="entry name" value="Ribonuclease H-like"/>
    <property type="match status" value="1"/>
</dbReference>
<dbReference type="InterPro" id="IPR002156">
    <property type="entry name" value="RNaseH_domain"/>
</dbReference>
<accession>A0ABP8ERI8</accession>
<name>A0ABP8ERI8_9MICO</name>
<dbReference type="PROSITE" id="PS50879">
    <property type="entry name" value="RNASE_H_1"/>
    <property type="match status" value="1"/>
</dbReference>
<feature type="region of interest" description="Disordered" evidence="1">
    <location>
        <begin position="81"/>
        <end position="101"/>
    </location>
</feature>
<dbReference type="InterPro" id="IPR036397">
    <property type="entry name" value="RNaseH_sf"/>
</dbReference>
<evidence type="ECO:0000259" key="2">
    <source>
        <dbReference type="PROSITE" id="PS50879"/>
    </source>
</evidence>
<feature type="domain" description="RNase H type-1" evidence="2">
    <location>
        <begin position="109"/>
        <end position="248"/>
    </location>
</feature>
<dbReference type="Pfam" id="PF00075">
    <property type="entry name" value="RNase_H"/>
    <property type="match status" value="1"/>
</dbReference>
<gene>
    <name evidence="3" type="ORF">GCM10022262_08970</name>
</gene>
<organism evidence="3 4">
    <name type="scientific">Georgenia daeguensis</name>
    <dbReference type="NCBI Taxonomy" id="908355"/>
    <lineage>
        <taxon>Bacteria</taxon>
        <taxon>Bacillati</taxon>
        <taxon>Actinomycetota</taxon>
        <taxon>Actinomycetes</taxon>
        <taxon>Micrococcales</taxon>
        <taxon>Bogoriellaceae</taxon>
        <taxon>Georgenia</taxon>
    </lineage>
</organism>
<dbReference type="InterPro" id="IPR012337">
    <property type="entry name" value="RNaseH-like_sf"/>
</dbReference>
<comment type="caution">
    <text evidence="3">The sequence shown here is derived from an EMBL/GenBank/DDBJ whole genome shotgun (WGS) entry which is preliminary data.</text>
</comment>
<dbReference type="EMBL" id="BAABBA010000003">
    <property type="protein sequence ID" value="GAA4286538.1"/>
    <property type="molecule type" value="Genomic_DNA"/>
</dbReference>
<reference evidence="4" key="1">
    <citation type="journal article" date="2019" name="Int. J. Syst. Evol. Microbiol.">
        <title>The Global Catalogue of Microorganisms (GCM) 10K type strain sequencing project: providing services to taxonomists for standard genome sequencing and annotation.</title>
        <authorList>
            <consortium name="The Broad Institute Genomics Platform"/>
            <consortium name="The Broad Institute Genome Sequencing Center for Infectious Disease"/>
            <person name="Wu L."/>
            <person name="Ma J."/>
        </authorList>
    </citation>
    <scope>NUCLEOTIDE SEQUENCE [LARGE SCALE GENOMIC DNA]</scope>
    <source>
        <strain evidence="4">JCM 17459</strain>
    </source>
</reference>
<keyword evidence="4" id="KW-1185">Reference proteome</keyword>
<protein>
    <recommendedName>
        <fullName evidence="2">RNase H type-1 domain-containing protein</fullName>
    </recommendedName>
</protein>
<sequence length="252" mass="26981">MEQGATQDELGKQLGIDAQAVGDLLAAAGLKEGRHASDDALDRGLAEPGTSPLGRPFVRWRAEAVLPVIEPLARRLAAAPAKSEAEAGKRGRAAPRQAAQRQVVRGAGTTFDVVVALHAVADPNPGPTGWAYVNQETWEPTSGGLPNGTDREGELVAALHLLDHSAPGAHLLVRSASEYLVKTATVWAPTWRRNGWKKRDGERPENLDLIEPLLGKIEKRAGRVRFGLADIVDEFVVAAAQRAREAAREMTP</sequence>